<evidence type="ECO:0000313" key="2">
    <source>
        <dbReference type="EMBL" id="MBE6832607.1"/>
    </source>
</evidence>
<sequence length="184" mass="21675">MPASSLILNLGGDSLNWENLKKQSCILPFYVFSVIVFQLFFLATMIFFYDSIIVVSPFFKTLSREYWNWYLNYRSPYSNETTMISVVYILKAIFSFLFIIGFLYLLSDKKNRTVIGKKNFFLAGGVGMLVYFVFFFWIKYQAVHYRLFMTLFSTELLSLTMAYLLWRLKKEGHLRAQTMDGGQV</sequence>
<proteinExistence type="predicted"/>
<feature type="transmembrane region" description="Helical" evidence="1">
    <location>
        <begin position="29"/>
        <end position="49"/>
    </location>
</feature>
<reference evidence="2" key="1">
    <citation type="submission" date="2019-04" db="EMBL/GenBank/DDBJ databases">
        <title>Evolution of Biomass-Degrading Anaerobic Consortia Revealed by Metagenomics.</title>
        <authorList>
            <person name="Peng X."/>
        </authorList>
    </citation>
    <scope>NUCLEOTIDE SEQUENCE</scope>
    <source>
        <strain evidence="2">SIG551</strain>
    </source>
</reference>
<name>A0A928Q4B4_9FIRM</name>
<feature type="transmembrane region" description="Helical" evidence="1">
    <location>
        <begin position="83"/>
        <end position="107"/>
    </location>
</feature>
<gene>
    <name evidence="2" type="ORF">E7512_03325</name>
</gene>
<keyword evidence="1" id="KW-0812">Transmembrane</keyword>
<organism evidence="2 3">
    <name type="scientific">Faecalispora sporosphaeroides</name>
    <dbReference type="NCBI Taxonomy" id="1549"/>
    <lineage>
        <taxon>Bacteria</taxon>
        <taxon>Bacillati</taxon>
        <taxon>Bacillota</taxon>
        <taxon>Clostridia</taxon>
        <taxon>Eubacteriales</taxon>
        <taxon>Oscillospiraceae</taxon>
        <taxon>Faecalispora</taxon>
    </lineage>
</organism>
<protein>
    <submittedName>
        <fullName evidence="2">Uncharacterized protein</fullName>
    </submittedName>
</protein>
<keyword evidence="1" id="KW-0472">Membrane</keyword>
<accession>A0A928Q4B4</accession>
<dbReference type="AlphaFoldDB" id="A0A928Q4B4"/>
<feature type="transmembrane region" description="Helical" evidence="1">
    <location>
        <begin position="119"/>
        <end position="138"/>
    </location>
</feature>
<comment type="caution">
    <text evidence="2">The sequence shown here is derived from an EMBL/GenBank/DDBJ whole genome shotgun (WGS) entry which is preliminary data.</text>
</comment>
<dbReference type="Proteomes" id="UP000754750">
    <property type="component" value="Unassembled WGS sequence"/>
</dbReference>
<feature type="transmembrane region" description="Helical" evidence="1">
    <location>
        <begin position="144"/>
        <end position="166"/>
    </location>
</feature>
<dbReference type="EMBL" id="SVNY01000001">
    <property type="protein sequence ID" value="MBE6832607.1"/>
    <property type="molecule type" value="Genomic_DNA"/>
</dbReference>
<keyword evidence="1" id="KW-1133">Transmembrane helix</keyword>
<dbReference type="RefSeq" id="WP_326839975.1">
    <property type="nucleotide sequence ID" value="NZ_SVNY01000001.1"/>
</dbReference>
<evidence type="ECO:0000313" key="3">
    <source>
        <dbReference type="Proteomes" id="UP000754750"/>
    </source>
</evidence>
<evidence type="ECO:0000256" key="1">
    <source>
        <dbReference type="SAM" id="Phobius"/>
    </source>
</evidence>